<evidence type="ECO:0000313" key="4">
    <source>
        <dbReference type="Proteomes" id="UP000199413"/>
    </source>
</evidence>
<accession>A0A1C6SKA8</accession>
<organism evidence="3 4">
    <name type="scientific">Micromonospora rhizosphaerae</name>
    <dbReference type="NCBI Taxonomy" id="568872"/>
    <lineage>
        <taxon>Bacteria</taxon>
        <taxon>Bacillati</taxon>
        <taxon>Actinomycetota</taxon>
        <taxon>Actinomycetes</taxon>
        <taxon>Micromonosporales</taxon>
        <taxon>Micromonosporaceae</taxon>
        <taxon>Micromonospora</taxon>
    </lineage>
</organism>
<evidence type="ECO:0008006" key="5">
    <source>
        <dbReference type="Google" id="ProtNLM"/>
    </source>
</evidence>
<feature type="region of interest" description="Disordered" evidence="1">
    <location>
        <begin position="152"/>
        <end position="203"/>
    </location>
</feature>
<keyword evidence="2" id="KW-0732">Signal</keyword>
<gene>
    <name evidence="3" type="ORF">GA0070624_3984</name>
</gene>
<dbReference type="Proteomes" id="UP000199413">
    <property type="component" value="Unassembled WGS sequence"/>
</dbReference>
<evidence type="ECO:0000313" key="3">
    <source>
        <dbReference type="EMBL" id="SCL29964.1"/>
    </source>
</evidence>
<name>A0A1C6SKA8_9ACTN</name>
<evidence type="ECO:0000256" key="2">
    <source>
        <dbReference type="SAM" id="SignalP"/>
    </source>
</evidence>
<protein>
    <recommendedName>
        <fullName evidence="5">Lipoprotein</fullName>
    </recommendedName>
</protein>
<feature type="chain" id="PRO_5008745872" description="Lipoprotein" evidence="2">
    <location>
        <begin position="19"/>
        <end position="251"/>
    </location>
</feature>
<reference evidence="4" key="1">
    <citation type="submission" date="2016-06" db="EMBL/GenBank/DDBJ databases">
        <authorList>
            <person name="Varghese N."/>
            <person name="Submissions Spin"/>
        </authorList>
    </citation>
    <scope>NUCLEOTIDE SEQUENCE [LARGE SCALE GENOMIC DNA]</scope>
    <source>
        <strain evidence="4">DSM 45431</strain>
    </source>
</reference>
<feature type="signal peptide" evidence="2">
    <location>
        <begin position="1"/>
        <end position="18"/>
    </location>
</feature>
<sequence length="251" mass="27155">MRVLLRVLLPLAALVALADCSTSPRPVEPSASAVPSPSRSPARFDKALHDELIEMLERDQDERQGRPQGESDQQRTARLKEIVHKYGWPTIDLVGKDGEDAAWAIAQHSDFDLAFQQEALALLREAAAHGRASPGNLAYLEDRVAVAKGEPQVYGTQMRCGPDPSPRDPDPGRARRRPAASGGGPRSAGQLPGRDDRDLRPGRELVCGRGAGCRGPPWSVLLEVSRVRAPCLRPVSGAEALDLFEPTMSPL</sequence>
<dbReference type="Pfam" id="PF20329">
    <property type="entry name" value="DUF6624"/>
    <property type="match status" value="1"/>
</dbReference>
<dbReference type="InterPro" id="IPR046732">
    <property type="entry name" value="DUF6624"/>
</dbReference>
<evidence type="ECO:0000256" key="1">
    <source>
        <dbReference type="SAM" id="MobiDB-lite"/>
    </source>
</evidence>
<dbReference type="EMBL" id="FMHV01000002">
    <property type="protein sequence ID" value="SCL29964.1"/>
    <property type="molecule type" value="Genomic_DNA"/>
</dbReference>
<dbReference type="STRING" id="568872.GA0070624_3984"/>
<feature type="region of interest" description="Disordered" evidence="1">
    <location>
        <begin position="21"/>
        <end position="43"/>
    </location>
</feature>
<feature type="compositionally biased region" description="Basic and acidic residues" evidence="1">
    <location>
        <begin position="193"/>
        <end position="203"/>
    </location>
</feature>
<proteinExistence type="predicted"/>
<dbReference type="AlphaFoldDB" id="A0A1C6SKA8"/>
<keyword evidence="4" id="KW-1185">Reference proteome</keyword>
<feature type="compositionally biased region" description="Low complexity" evidence="1">
    <location>
        <begin position="21"/>
        <end position="41"/>
    </location>
</feature>